<comment type="caution">
    <text evidence="1">The sequence shown here is derived from an EMBL/GenBank/DDBJ whole genome shotgun (WGS) entry which is preliminary data.</text>
</comment>
<accession>A0A0B0MRB9</accession>
<reference evidence="2" key="1">
    <citation type="submission" date="2014-09" db="EMBL/GenBank/DDBJ databases">
        <authorList>
            <person name="Mudge J."/>
            <person name="Ramaraj T."/>
            <person name="Lindquist I.E."/>
            <person name="Bharti A.K."/>
            <person name="Sundararajan A."/>
            <person name="Cameron C.T."/>
            <person name="Woodward J.E."/>
            <person name="May G.D."/>
            <person name="Brubaker C."/>
            <person name="Broadhvest J."/>
            <person name="Wilkins T.A."/>
        </authorList>
    </citation>
    <scope>NUCLEOTIDE SEQUENCE</scope>
    <source>
        <strain evidence="2">cv. AKA8401</strain>
    </source>
</reference>
<dbReference type="EMBL" id="JRRC01307663">
    <property type="protein sequence ID" value="KHG02902.1"/>
    <property type="molecule type" value="Genomic_DNA"/>
</dbReference>
<keyword evidence="2" id="KW-1185">Reference proteome</keyword>
<sequence length="28" mass="3272">MCYENLIACMRSPCSYVLIDSLCEQTRE</sequence>
<gene>
    <name evidence="1" type="ORF">F383_24185</name>
</gene>
<evidence type="ECO:0000313" key="2">
    <source>
        <dbReference type="Proteomes" id="UP000032142"/>
    </source>
</evidence>
<protein>
    <submittedName>
        <fullName evidence="1">Uncharacterized protein</fullName>
    </submittedName>
</protein>
<proteinExistence type="predicted"/>
<evidence type="ECO:0000313" key="1">
    <source>
        <dbReference type="EMBL" id="KHG02902.1"/>
    </source>
</evidence>
<name>A0A0B0MRB9_GOSAR</name>
<organism evidence="1 2">
    <name type="scientific">Gossypium arboreum</name>
    <name type="common">Tree cotton</name>
    <name type="synonym">Gossypium nanking</name>
    <dbReference type="NCBI Taxonomy" id="29729"/>
    <lineage>
        <taxon>Eukaryota</taxon>
        <taxon>Viridiplantae</taxon>
        <taxon>Streptophyta</taxon>
        <taxon>Embryophyta</taxon>
        <taxon>Tracheophyta</taxon>
        <taxon>Spermatophyta</taxon>
        <taxon>Magnoliopsida</taxon>
        <taxon>eudicotyledons</taxon>
        <taxon>Gunneridae</taxon>
        <taxon>Pentapetalae</taxon>
        <taxon>rosids</taxon>
        <taxon>malvids</taxon>
        <taxon>Malvales</taxon>
        <taxon>Malvaceae</taxon>
        <taxon>Malvoideae</taxon>
        <taxon>Gossypium</taxon>
    </lineage>
</organism>
<dbReference type="Proteomes" id="UP000032142">
    <property type="component" value="Unassembled WGS sequence"/>
</dbReference>
<dbReference type="AlphaFoldDB" id="A0A0B0MRB9"/>